<dbReference type="SUPFAM" id="SSF51735">
    <property type="entry name" value="NAD(P)-binding Rossmann-fold domains"/>
    <property type="match status" value="1"/>
</dbReference>
<dbReference type="Proteomes" id="UP000229498">
    <property type="component" value="Unassembled WGS sequence"/>
</dbReference>
<reference evidence="5 6" key="1">
    <citation type="submission" date="2017-11" db="EMBL/GenBank/DDBJ databases">
        <title>Draft genome sequence of Rhizobiales bacterium SY3-13.</title>
        <authorList>
            <person name="Sun C."/>
        </authorList>
    </citation>
    <scope>NUCLEOTIDE SEQUENCE [LARGE SCALE GENOMIC DNA]</scope>
    <source>
        <strain evidence="5 6">SY3-13</strain>
    </source>
</reference>
<protein>
    <submittedName>
        <fullName evidence="5">Shikimate dehydrogenase</fullName>
        <ecNumber evidence="5">1.1.1.25</ecNumber>
    </submittedName>
</protein>
<keyword evidence="2 5" id="KW-0560">Oxidoreductase</keyword>
<dbReference type="GO" id="GO:0009073">
    <property type="term" value="P:aromatic amino acid family biosynthetic process"/>
    <property type="evidence" value="ECO:0007669"/>
    <property type="project" value="UniProtKB-KW"/>
</dbReference>
<dbReference type="PANTHER" id="PTHR21089">
    <property type="entry name" value="SHIKIMATE DEHYDROGENASE"/>
    <property type="match status" value="1"/>
</dbReference>
<dbReference type="GO" id="GO:0005829">
    <property type="term" value="C:cytosol"/>
    <property type="evidence" value="ECO:0007669"/>
    <property type="project" value="TreeGrafter"/>
</dbReference>
<proteinExistence type="predicted"/>
<comment type="caution">
    <text evidence="5">The sequence shown here is derived from an EMBL/GenBank/DDBJ whole genome shotgun (WGS) entry which is preliminary data.</text>
</comment>
<dbReference type="Gene3D" id="3.40.50.10860">
    <property type="entry name" value="Leucine Dehydrogenase, chain A, domain 1"/>
    <property type="match status" value="1"/>
</dbReference>
<keyword evidence="3" id="KW-0028">Amino-acid biosynthesis</keyword>
<keyword evidence="3" id="KW-0057">Aromatic amino acid biosynthesis</keyword>
<comment type="pathway">
    <text evidence="1">Metabolic intermediate biosynthesis; chorismate biosynthesis; chorismate from D-erythrose 4-phosphate and phosphoenolpyruvate: step 4/7.</text>
</comment>
<dbReference type="NCBIfam" id="NF009201">
    <property type="entry name" value="PRK12549.1"/>
    <property type="match status" value="1"/>
</dbReference>
<dbReference type="InterPro" id="IPR013708">
    <property type="entry name" value="Shikimate_DH-bd_N"/>
</dbReference>
<dbReference type="CDD" id="cd01065">
    <property type="entry name" value="NAD_bind_Shikimate_DH"/>
    <property type="match status" value="1"/>
</dbReference>
<dbReference type="EMBL" id="PHIG01000029">
    <property type="protein sequence ID" value="PJK30237.1"/>
    <property type="molecule type" value="Genomic_DNA"/>
</dbReference>
<dbReference type="GO" id="GO:0050661">
    <property type="term" value="F:NADP binding"/>
    <property type="evidence" value="ECO:0007669"/>
    <property type="project" value="TreeGrafter"/>
</dbReference>
<dbReference type="InterPro" id="IPR046346">
    <property type="entry name" value="Aminoacid_DH-like_N_sf"/>
</dbReference>
<dbReference type="OrthoDB" id="9792692at2"/>
<dbReference type="InterPro" id="IPR036291">
    <property type="entry name" value="NAD(P)-bd_dom_sf"/>
</dbReference>
<gene>
    <name evidence="5" type="ORF">CVT23_07535</name>
</gene>
<dbReference type="Pfam" id="PF08501">
    <property type="entry name" value="Shikimate_dh_N"/>
    <property type="match status" value="1"/>
</dbReference>
<dbReference type="GO" id="GO:0019632">
    <property type="term" value="P:shikimate metabolic process"/>
    <property type="evidence" value="ECO:0007669"/>
    <property type="project" value="TreeGrafter"/>
</dbReference>
<dbReference type="InterPro" id="IPR022893">
    <property type="entry name" value="Shikimate_DH_fam"/>
</dbReference>
<dbReference type="EC" id="1.1.1.25" evidence="5"/>
<feature type="domain" description="Shikimate dehydrogenase substrate binding N-terminal" evidence="4">
    <location>
        <begin position="22"/>
        <end position="109"/>
    </location>
</feature>
<dbReference type="Gene3D" id="3.40.50.720">
    <property type="entry name" value="NAD(P)-binding Rossmann-like Domain"/>
    <property type="match status" value="1"/>
</dbReference>
<dbReference type="SUPFAM" id="SSF53223">
    <property type="entry name" value="Aminoacid dehydrogenase-like, N-terminal domain"/>
    <property type="match status" value="1"/>
</dbReference>
<dbReference type="GO" id="GO:0009423">
    <property type="term" value="P:chorismate biosynthetic process"/>
    <property type="evidence" value="ECO:0007669"/>
    <property type="project" value="TreeGrafter"/>
</dbReference>
<dbReference type="RefSeq" id="WP_109795435.1">
    <property type="nucleotide sequence ID" value="NZ_PHIG01000029.1"/>
</dbReference>
<evidence type="ECO:0000256" key="1">
    <source>
        <dbReference type="ARBA" id="ARBA00004871"/>
    </source>
</evidence>
<evidence type="ECO:0000256" key="2">
    <source>
        <dbReference type="ARBA" id="ARBA00023002"/>
    </source>
</evidence>
<accession>A0A2M9G3D3</accession>
<dbReference type="PANTHER" id="PTHR21089:SF1">
    <property type="entry name" value="BIFUNCTIONAL 3-DEHYDROQUINATE DEHYDRATASE_SHIKIMATE DEHYDROGENASE, CHLOROPLASTIC"/>
    <property type="match status" value="1"/>
</dbReference>
<organism evidence="5 6">
    <name type="scientific">Minwuia thermotolerans</name>
    <dbReference type="NCBI Taxonomy" id="2056226"/>
    <lineage>
        <taxon>Bacteria</taxon>
        <taxon>Pseudomonadati</taxon>
        <taxon>Pseudomonadota</taxon>
        <taxon>Alphaproteobacteria</taxon>
        <taxon>Minwuiales</taxon>
        <taxon>Minwuiaceae</taxon>
        <taxon>Minwuia</taxon>
    </lineage>
</organism>
<evidence type="ECO:0000259" key="4">
    <source>
        <dbReference type="Pfam" id="PF08501"/>
    </source>
</evidence>
<keyword evidence="6" id="KW-1185">Reference proteome</keyword>
<dbReference type="AlphaFoldDB" id="A0A2M9G3D3"/>
<evidence type="ECO:0000313" key="6">
    <source>
        <dbReference type="Proteomes" id="UP000229498"/>
    </source>
</evidence>
<evidence type="ECO:0000313" key="5">
    <source>
        <dbReference type="EMBL" id="PJK30237.1"/>
    </source>
</evidence>
<evidence type="ECO:0000256" key="3">
    <source>
        <dbReference type="ARBA" id="ARBA00023141"/>
    </source>
</evidence>
<dbReference type="GO" id="GO:0004764">
    <property type="term" value="F:shikimate 3-dehydrogenase (NADP+) activity"/>
    <property type="evidence" value="ECO:0007669"/>
    <property type="project" value="UniProtKB-EC"/>
</dbReference>
<sequence>MNWKNTETRGGAEAVAGVLVGLIGSGIGLSRTPAMHEAAARHLGRSLVYRLLDTDRMGPARPGLGQLLDQAAMFGFSGLNITHPYKQAVLPLLDDVAREADEIGSVNTVVFRGGRSTGHNTDYWGFRVSFQQRMTGVVRRRVLQLGAGGAGAAVARALLDCGVGELVLLDVEPDRADELVRRLAGRFGADRVRMAADVAGEAASADGIVNATPVGMDKLPGAPLPLDLLGSAHWAADIVYLPLETEFLRAARALGCQTLSGEGMAIH</sequence>
<name>A0A2M9G3D3_9PROT</name>